<gene>
    <name evidence="1" type="ORF">EZS27_034916</name>
</gene>
<evidence type="ECO:0000313" key="1">
    <source>
        <dbReference type="EMBL" id="KAA6314471.1"/>
    </source>
</evidence>
<dbReference type="AlphaFoldDB" id="A0A5J4Q041"/>
<dbReference type="EMBL" id="SNRY01005635">
    <property type="protein sequence ID" value="KAA6314471.1"/>
    <property type="molecule type" value="Genomic_DNA"/>
</dbReference>
<proteinExistence type="predicted"/>
<sequence length="90" mass="10711">METRARFMGVNSIKFNTYFQKEEDCYSYLATIKWSSDQPYQHAPVLYRLYTQHATKQMQTWASNPAWDEVEHRTHLQCSFSNPVSPFDKP</sequence>
<accession>A0A5J4Q041</accession>
<comment type="caution">
    <text evidence="1">The sequence shown here is derived from an EMBL/GenBank/DDBJ whole genome shotgun (WGS) entry which is preliminary data.</text>
</comment>
<protein>
    <submittedName>
        <fullName evidence="1">Uncharacterized protein</fullName>
    </submittedName>
</protein>
<organism evidence="1">
    <name type="scientific">termite gut metagenome</name>
    <dbReference type="NCBI Taxonomy" id="433724"/>
    <lineage>
        <taxon>unclassified sequences</taxon>
        <taxon>metagenomes</taxon>
        <taxon>organismal metagenomes</taxon>
    </lineage>
</organism>
<reference evidence="1" key="1">
    <citation type="submission" date="2019-03" db="EMBL/GenBank/DDBJ databases">
        <title>Single cell metagenomics reveals metabolic interactions within the superorganism composed of flagellate Streblomastix strix and complex community of Bacteroidetes bacteria on its surface.</title>
        <authorList>
            <person name="Treitli S.C."/>
            <person name="Kolisko M."/>
            <person name="Husnik F."/>
            <person name="Keeling P."/>
            <person name="Hampl V."/>
        </authorList>
    </citation>
    <scope>NUCLEOTIDE SEQUENCE</scope>
    <source>
        <strain evidence="1">STM</strain>
    </source>
</reference>
<name>A0A5J4Q041_9ZZZZ</name>